<organism evidence="1 2">
    <name type="scientific">Glutamicibacter soli</name>
    <dbReference type="NCBI Taxonomy" id="453836"/>
    <lineage>
        <taxon>Bacteria</taxon>
        <taxon>Bacillati</taxon>
        <taxon>Actinomycetota</taxon>
        <taxon>Actinomycetes</taxon>
        <taxon>Micrococcales</taxon>
        <taxon>Micrococcaceae</taxon>
        <taxon>Glutamicibacter</taxon>
    </lineage>
</organism>
<dbReference type="AlphaFoldDB" id="A0A365YC34"/>
<keyword evidence="2" id="KW-1185">Reference proteome</keyword>
<gene>
    <name evidence="1" type="ORF">C1H84_14130</name>
</gene>
<proteinExistence type="predicted"/>
<evidence type="ECO:0000313" key="1">
    <source>
        <dbReference type="EMBL" id="RBL99563.1"/>
    </source>
</evidence>
<dbReference type="Proteomes" id="UP000252167">
    <property type="component" value="Unassembled WGS sequence"/>
</dbReference>
<sequence>MNFLRQRKNSIVLKQISVIEEIHLRLRNGSELLVELISRYRINWMSSSLGPVIIGEKLFQDGLLRLPVHLRPF</sequence>
<accession>A0A365YC34</accession>
<protein>
    <submittedName>
        <fullName evidence="1">Uncharacterized protein</fullName>
    </submittedName>
</protein>
<evidence type="ECO:0000313" key="2">
    <source>
        <dbReference type="Proteomes" id="UP000252167"/>
    </source>
</evidence>
<dbReference type="EMBL" id="POAF01000007">
    <property type="protein sequence ID" value="RBL99563.1"/>
    <property type="molecule type" value="Genomic_DNA"/>
</dbReference>
<comment type="caution">
    <text evidence="1">The sequence shown here is derived from an EMBL/GenBank/DDBJ whole genome shotgun (WGS) entry which is preliminary data.</text>
</comment>
<reference evidence="1 2" key="1">
    <citation type="submission" date="2018-01" db="EMBL/GenBank/DDBJ databases">
        <title>Glutamicibacter soli strain NHPC-3 Whole genome sequence and assembly.</title>
        <authorList>
            <person name="Choudhury P."/>
            <person name="Gupta D."/>
            <person name="Sengupta K."/>
            <person name="Jawed A."/>
            <person name="Sultana N."/>
            <person name="Saha P."/>
        </authorList>
    </citation>
    <scope>NUCLEOTIDE SEQUENCE [LARGE SCALE GENOMIC DNA]</scope>
    <source>
        <strain evidence="1 2">NHPC-3</strain>
    </source>
</reference>
<name>A0A365YC34_9MICC</name>